<dbReference type="AlphaFoldDB" id="A0A022S408"/>
<dbReference type="FunFam" id="3.30.730.10:FF:000001">
    <property type="entry name" value="Ethylene-responsive transcription factor 2"/>
    <property type="match status" value="1"/>
</dbReference>
<dbReference type="InterPro" id="IPR016177">
    <property type="entry name" value="DNA-bd_dom_sf"/>
</dbReference>
<evidence type="ECO:0000259" key="8">
    <source>
        <dbReference type="PROSITE" id="PS51032"/>
    </source>
</evidence>
<dbReference type="PANTHER" id="PTHR31194:SF166">
    <property type="entry name" value="PATHOGENESIS-RELATED GENES TRANSCRIPTIONAL ACTIVATOR PTI6"/>
    <property type="match status" value="1"/>
</dbReference>
<reference evidence="9 10" key="1">
    <citation type="journal article" date="2013" name="Proc. Natl. Acad. Sci. U.S.A.">
        <title>Fine-scale variation in meiotic recombination in Mimulus inferred from population shotgun sequencing.</title>
        <authorList>
            <person name="Hellsten U."/>
            <person name="Wright K.M."/>
            <person name="Jenkins J."/>
            <person name="Shu S."/>
            <person name="Yuan Y."/>
            <person name="Wessler S.R."/>
            <person name="Schmutz J."/>
            <person name="Willis J.H."/>
            <person name="Rokhsar D.S."/>
        </authorList>
    </citation>
    <scope>NUCLEOTIDE SEQUENCE [LARGE SCALE GENOMIC DNA]</scope>
    <source>
        <strain evidence="10">cv. DUN x IM62</strain>
    </source>
</reference>
<dbReference type="Proteomes" id="UP000030748">
    <property type="component" value="Unassembled WGS sequence"/>
</dbReference>
<dbReference type="GO" id="GO:0003700">
    <property type="term" value="F:DNA-binding transcription factor activity"/>
    <property type="evidence" value="ECO:0000318"/>
    <property type="project" value="GO_Central"/>
</dbReference>
<gene>
    <name evidence="9" type="ORF">MIMGU_mgv1a025449mg</name>
</gene>
<evidence type="ECO:0000313" key="10">
    <source>
        <dbReference type="Proteomes" id="UP000030748"/>
    </source>
</evidence>
<evidence type="ECO:0000256" key="3">
    <source>
        <dbReference type="ARBA" id="ARBA00023015"/>
    </source>
</evidence>
<dbReference type="EMBL" id="KI630171">
    <property type="protein sequence ID" value="EYU46030.1"/>
    <property type="molecule type" value="Genomic_DNA"/>
</dbReference>
<keyword evidence="6" id="KW-0539">Nucleus</keyword>
<accession>A0A022S408</accession>
<keyword evidence="4" id="KW-0238">DNA-binding</keyword>
<evidence type="ECO:0000256" key="1">
    <source>
        <dbReference type="ARBA" id="ARBA00004123"/>
    </source>
</evidence>
<evidence type="ECO:0000256" key="6">
    <source>
        <dbReference type="ARBA" id="ARBA00023242"/>
    </source>
</evidence>
<dbReference type="Pfam" id="PF00847">
    <property type="entry name" value="AP2"/>
    <property type="match status" value="1"/>
</dbReference>
<comment type="subcellular location">
    <subcellularLocation>
        <location evidence="1">Nucleus</location>
    </subcellularLocation>
</comment>
<proteinExistence type="predicted"/>
<dbReference type="PIRSF" id="PIRSF038123">
    <property type="entry name" value="PTI6"/>
    <property type="match status" value="1"/>
</dbReference>
<dbReference type="SUPFAM" id="SSF54171">
    <property type="entry name" value="DNA-binding domain"/>
    <property type="match status" value="1"/>
</dbReference>
<dbReference type="InterPro" id="IPR036955">
    <property type="entry name" value="AP2/ERF_dom_sf"/>
</dbReference>
<feature type="domain" description="AP2/ERF" evidence="8">
    <location>
        <begin position="118"/>
        <end position="175"/>
    </location>
</feature>
<evidence type="ECO:0000256" key="5">
    <source>
        <dbReference type="ARBA" id="ARBA00023163"/>
    </source>
</evidence>
<dbReference type="Gene3D" id="3.30.730.10">
    <property type="entry name" value="AP2/ERF domain"/>
    <property type="match status" value="1"/>
</dbReference>
<keyword evidence="10" id="KW-1185">Reference proteome</keyword>
<keyword evidence="3" id="KW-0805">Transcription regulation</keyword>
<dbReference type="GO" id="GO:0006952">
    <property type="term" value="P:defense response"/>
    <property type="evidence" value="ECO:0007669"/>
    <property type="project" value="UniProtKB-KW"/>
</dbReference>
<evidence type="ECO:0000256" key="2">
    <source>
        <dbReference type="ARBA" id="ARBA00022821"/>
    </source>
</evidence>
<name>A0A022S408_ERYGU</name>
<dbReference type="InterPro" id="IPR001471">
    <property type="entry name" value="AP2/ERF_dom"/>
</dbReference>
<feature type="region of interest" description="Disordered" evidence="7">
    <location>
        <begin position="86"/>
        <end position="118"/>
    </location>
</feature>
<feature type="compositionally biased region" description="Basic and acidic residues" evidence="7">
    <location>
        <begin position="97"/>
        <end position="108"/>
    </location>
</feature>
<dbReference type="PANTHER" id="PTHR31194">
    <property type="entry name" value="SHN SHINE , DNA BINDING / TRANSCRIPTION FACTOR"/>
    <property type="match status" value="1"/>
</dbReference>
<dbReference type="InterPro" id="IPR050913">
    <property type="entry name" value="AP2/ERF_ERF"/>
</dbReference>
<dbReference type="STRING" id="4155.A0A022S408"/>
<evidence type="ECO:0000256" key="7">
    <source>
        <dbReference type="SAM" id="MobiDB-lite"/>
    </source>
</evidence>
<dbReference type="SMART" id="SM00380">
    <property type="entry name" value="AP2"/>
    <property type="match status" value="1"/>
</dbReference>
<evidence type="ECO:0000313" key="9">
    <source>
        <dbReference type="EMBL" id="EYU46030.1"/>
    </source>
</evidence>
<dbReference type="PROSITE" id="PS51032">
    <property type="entry name" value="AP2_ERF"/>
    <property type="match status" value="1"/>
</dbReference>
<keyword evidence="5" id="KW-0804">Transcription</keyword>
<dbReference type="GO" id="GO:0000976">
    <property type="term" value="F:transcription cis-regulatory region binding"/>
    <property type="evidence" value="ECO:0000318"/>
    <property type="project" value="GO_Central"/>
</dbReference>
<dbReference type="PRINTS" id="PR00367">
    <property type="entry name" value="ETHRSPELEMNT"/>
</dbReference>
<dbReference type="CDD" id="cd00018">
    <property type="entry name" value="AP2"/>
    <property type="match status" value="1"/>
</dbReference>
<dbReference type="GO" id="GO:0005634">
    <property type="term" value="C:nucleus"/>
    <property type="evidence" value="ECO:0000318"/>
    <property type="project" value="GO_Central"/>
</dbReference>
<evidence type="ECO:0000256" key="4">
    <source>
        <dbReference type="ARBA" id="ARBA00023125"/>
    </source>
</evidence>
<protein>
    <recommendedName>
        <fullName evidence="8">AP2/ERF domain-containing protein</fullName>
    </recommendedName>
</protein>
<keyword evidence="2" id="KW-0611">Plant defense</keyword>
<sequence length="241" mass="26921">MELLSHEELQPPFFAVKFTEHVVTTNKYYCINHHRRSTNLRRRIVRIVLNDADATDSDSDGDDESNAGGFARRVVRRHVEEIKFEGSPATAAAAQVTKKDAKRGRDPPVSDELSSRKKFRGVRQRPWGRWAAEIRDPSLGKRVWLGTYDTPEEAASVYDRAAVELKGSAAVVNFPAVVVTTESTTTESESVSSANDAALSPTSVLRYEEMTPFDGIGEWAMWPSTIRRAPDVTWQVGGKER</sequence>
<dbReference type="eggNOG" id="ENOG502R7AV">
    <property type="taxonomic scope" value="Eukaryota"/>
</dbReference>
<dbReference type="GO" id="GO:0010104">
    <property type="term" value="P:regulation of ethylene-activated signaling pathway"/>
    <property type="evidence" value="ECO:0000318"/>
    <property type="project" value="GO_Central"/>
</dbReference>
<organism evidence="9 10">
    <name type="scientific">Erythranthe guttata</name>
    <name type="common">Yellow monkey flower</name>
    <name type="synonym">Mimulus guttatus</name>
    <dbReference type="NCBI Taxonomy" id="4155"/>
    <lineage>
        <taxon>Eukaryota</taxon>
        <taxon>Viridiplantae</taxon>
        <taxon>Streptophyta</taxon>
        <taxon>Embryophyta</taxon>
        <taxon>Tracheophyta</taxon>
        <taxon>Spermatophyta</taxon>
        <taxon>Magnoliopsida</taxon>
        <taxon>eudicotyledons</taxon>
        <taxon>Gunneridae</taxon>
        <taxon>Pentapetalae</taxon>
        <taxon>asterids</taxon>
        <taxon>lamiids</taxon>
        <taxon>Lamiales</taxon>
        <taxon>Phrymaceae</taxon>
        <taxon>Erythranthe</taxon>
    </lineage>
</organism>